<proteinExistence type="inferred from homology"/>
<dbReference type="PROSITE" id="PS00078">
    <property type="entry name" value="COX2"/>
    <property type="match status" value="1"/>
</dbReference>
<dbReference type="EC" id="7.1.1.9" evidence="10"/>
<comment type="similarity">
    <text evidence="7">Belongs to the NosZ family.</text>
</comment>
<dbReference type="InterPro" id="IPR045187">
    <property type="entry name" value="CcO_II"/>
</dbReference>
<evidence type="ECO:0000256" key="6">
    <source>
        <dbReference type="ARBA" id="ARBA00007866"/>
    </source>
</evidence>
<keyword evidence="12" id="KW-0813">Transport</keyword>
<evidence type="ECO:0000259" key="30">
    <source>
        <dbReference type="PROSITE" id="PS50857"/>
    </source>
</evidence>
<dbReference type="GO" id="GO:0016020">
    <property type="term" value="C:membrane"/>
    <property type="evidence" value="ECO:0007669"/>
    <property type="project" value="UniProtKB-SubCell"/>
</dbReference>
<keyword evidence="13" id="KW-0679">Respiratory chain</keyword>
<evidence type="ECO:0000256" key="11">
    <source>
        <dbReference type="ARBA" id="ARBA00016560"/>
    </source>
</evidence>
<accession>A0AA41QH54</accession>
<evidence type="ECO:0000256" key="5">
    <source>
        <dbReference type="ARBA" id="ARBA00006790"/>
    </source>
</evidence>
<evidence type="ECO:0000256" key="26">
    <source>
        <dbReference type="ARBA" id="ARBA00049555"/>
    </source>
</evidence>
<dbReference type="GO" id="GO:0050304">
    <property type="term" value="F:nitrous-oxide reductase activity"/>
    <property type="evidence" value="ECO:0007669"/>
    <property type="project" value="UniProtKB-EC"/>
</dbReference>
<comment type="function">
    <text evidence="21">Subunits I and II form the functional core of the enzyme complex. Electrons originating in cytochrome c are transferred via heme a and Cu(A) to the binuclear center formed by heme a3 and Cu(B).</text>
</comment>
<evidence type="ECO:0000256" key="14">
    <source>
        <dbReference type="ARBA" id="ARBA00022692"/>
    </source>
</evidence>
<dbReference type="Gene3D" id="1.10.287.90">
    <property type="match status" value="1"/>
</dbReference>
<evidence type="ECO:0000256" key="20">
    <source>
        <dbReference type="ARBA" id="ARBA00023136"/>
    </source>
</evidence>
<sequence length="313" mass="34808">MHSKPPTRTRRAILRASAIAVAIAVLASGCASDTVQRGYLPGFTDGQVTNQTERMTTLWVGSWIAALAVGVITWGLILWCVAAYRKRRDDHQLPVQTRYHLPLELMYTAVPVIMVLVLFYWTDKDMSAVQDLSGADTADVNIQVVGKQWSWDFNYLDEDVYDFGEHEGDPGSVTAEEQVDGVPGTSTEFPTLYLPVNQSVHFTLDSRDVIHSFWIPAFLYKRDMIPDRTNEFVVTPTREGTYAGKCAELCGEFHSGMLFNVKVVSQEEYDAHMDELRAMGQTGSLESGEGAENSDLDRHSDGAGTLNNEEADE</sequence>
<keyword evidence="18 28" id="KW-1133">Transmembrane helix</keyword>
<dbReference type="Pfam" id="PF00116">
    <property type="entry name" value="COX2"/>
    <property type="match status" value="1"/>
</dbReference>
<keyword evidence="14 28" id="KW-0812">Transmembrane</keyword>
<evidence type="ECO:0000256" key="1">
    <source>
        <dbReference type="ARBA" id="ARBA00001913"/>
    </source>
</evidence>
<evidence type="ECO:0000256" key="16">
    <source>
        <dbReference type="ARBA" id="ARBA00022967"/>
    </source>
</evidence>
<evidence type="ECO:0000256" key="29">
    <source>
        <dbReference type="SAM" id="SignalP"/>
    </source>
</evidence>
<comment type="catalytic activity">
    <reaction evidence="26">
        <text>N2 + 2 Fe(III)-[cytochrome c] + H2O = nitrous oxide + 2 Fe(II)-[cytochrome c] + 2 H(+)</text>
        <dbReference type="Rhea" id="RHEA:43108"/>
        <dbReference type="Rhea" id="RHEA-COMP:10350"/>
        <dbReference type="Rhea" id="RHEA-COMP:14399"/>
        <dbReference type="ChEBI" id="CHEBI:15377"/>
        <dbReference type="ChEBI" id="CHEBI:15378"/>
        <dbReference type="ChEBI" id="CHEBI:17045"/>
        <dbReference type="ChEBI" id="CHEBI:17997"/>
        <dbReference type="ChEBI" id="CHEBI:29033"/>
        <dbReference type="ChEBI" id="CHEBI:29034"/>
        <dbReference type="EC" id="1.7.2.4"/>
    </reaction>
</comment>
<evidence type="ECO:0000256" key="18">
    <source>
        <dbReference type="ARBA" id="ARBA00022989"/>
    </source>
</evidence>
<keyword evidence="16" id="KW-1278">Translocase</keyword>
<evidence type="ECO:0000256" key="25">
    <source>
        <dbReference type="ARBA" id="ARBA00047816"/>
    </source>
</evidence>
<evidence type="ECO:0000256" key="15">
    <source>
        <dbReference type="ARBA" id="ARBA00022723"/>
    </source>
</evidence>
<evidence type="ECO:0000256" key="12">
    <source>
        <dbReference type="ARBA" id="ARBA00022448"/>
    </source>
</evidence>
<dbReference type="NCBIfam" id="TIGR02866">
    <property type="entry name" value="CoxB"/>
    <property type="match status" value="1"/>
</dbReference>
<reference evidence="31" key="1">
    <citation type="submission" date="2022-01" db="EMBL/GenBank/DDBJ databases">
        <title>Antribacter sp. nov., isolated from Guizhou of China.</title>
        <authorList>
            <person name="Chengliang C."/>
            <person name="Ya Z."/>
        </authorList>
    </citation>
    <scope>NUCLEOTIDE SEQUENCE</scope>
    <source>
        <strain evidence="31">KLBMP 9083</strain>
    </source>
</reference>
<dbReference type="GO" id="GO:0005507">
    <property type="term" value="F:copper ion binding"/>
    <property type="evidence" value="ECO:0007669"/>
    <property type="project" value="InterPro"/>
</dbReference>
<keyword evidence="15" id="KW-0479">Metal-binding</keyword>
<evidence type="ECO:0000256" key="21">
    <source>
        <dbReference type="ARBA" id="ARBA00024688"/>
    </source>
</evidence>
<dbReference type="PANTHER" id="PTHR22888">
    <property type="entry name" value="CYTOCHROME C OXIDASE, SUBUNIT II"/>
    <property type="match status" value="1"/>
</dbReference>
<dbReference type="GO" id="GO:0042773">
    <property type="term" value="P:ATP synthesis coupled electron transport"/>
    <property type="evidence" value="ECO:0007669"/>
    <property type="project" value="TreeGrafter"/>
</dbReference>
<evidence type="ECO:0000256" key="28">
    <source>
        <dbReference type="SAM" id="Phobius"/>
    </source>
</evidence>
<dbReference type="InterPro" id="IPR002429">
    <property type="entry name" value="CcO_II-like_C"/>
</dbReference>
<evidence type="ECO:0000256" key="22">
    <source>
        <dbReference type="ARBA" id="ARBA00031077"/>
    </source>
</evidence>
<feature type="signal peptide" evidence="29">
    <location>
        <begin position="1"/>
        <end position="27"/>
    </location>
</feature>
<evidence type="ECO:0000313" key="31">
    <source>
        <dbReference type="EMBL" id="MCF4122556.1"/>
    </source>
</evidence>
<dbReference type="InterPro" id="IPR001505">
    <property type="entry name" value="Copper_CuA"/>
</dbReference>
<evidence type="ECO:0000256" key="4">
    <source>
        <dbReference type="ARBA" id="ARBA00004779"/>
    </source>
</evidence>
<dbReference type="PROSITE" id="PS51257">
    <property type="entry name" value="PROKAR_LIPOPROTEIN"/>
    <property type="match status" value="1"/>
</dbReference>
<comment type="caution">
    <text evidence="31">The sequence shown here is derived from an EMBL/GenBank/DDBJ whole genome shotgun (WGS) entry which is preliminary data.</text>
</comment>
<dbReference type="PRINTS" id="PR01166">
    <property type="entry name" value="CYCOXIDASEII"/>
</dbReference>
<evidence type="ECO:0000313" key="32">
    <source>
        <dbReference type="Proteomes" id="UP001165405"/>
    </source>
</evidence>
<evidence type="ECO:0000256" key="17">
    <source>
        <dbReference type="ARBA" id="ARBA00022982"/>
    </source>
</evidence>
<comment type="pathway">
    <text evidence="4">Nitrogen metabolism; nitrate reduction (denitrification); dinitrogen from nitrate: step 4/4.</text>
</comment>
<evidence type="ECO:0000256" key="3">
    <source>
        <dbReference type="ARBA" id="ARBA00004141"/>
    </source>
</evidence>
<dbReference type="PROSITE" id="PS51318">
    <property type="entry name" value="TAT"/>
    <property type="match status" value="1"/>
</dbReference>
<gene>
    <name evidence="31" type="primary">coxB</name>
    <name evidence="31" type="ORF">L1785_16380</name>
</gene>
<keyword evidence="20 28" id="KW-0472">Membrane</keyword>
<evidence type="ECO:0000256" key="8">
    <source>
        <dbReference type="ARBA" id="ARBA00011738"/>
    </source>
</evidence>
<dbReference type="RefSeq" id="WP_236090354.1">
    <property type="nucleotide sequence ID" value="NZ_JAKGSG010000044.1"/>
</dbReference>
<evidence type="ECO:0000256" key="13">
    <source>
        <dbReference type="ARBA" id="ARBA00022660"/>
    </source>
</evidence>
<keyword evidence="29" id="KW-0732">Signal</keyword>
<comment type="function">
    <text evidence="2">Nitrous-oxide reductase is part of a bacterial respiratory system which is activated under anaerobic conditions in the presence of nitrate or nitrous oxide.</text>
</comment>
<dbReference type="GO" id="GO:0004129">
    <property type="term" value="F:cytochrome-c oxidase activity"/>
    <property type="evidence" value="ECO:0007669"/>
    <property type="project" value="UniProtKB-EC"/>
</dbReference>
<dbReference type="CDD" id="cd13919">
    <property type="entry name" value="CuRO_HCO_II_like_5"/>
    <property type="match status" value="1"/>
</dbReference>
<dbReference type="Gene3D" id="2.60.40.420">
    <property type="entry name" value="Cupredoxins - blue copper proteins"/>
    <property type="match status" value="1"/>
</dbReference>
<dbReference type="EC" id="1.7.2.4" evidence="9"/>
<dbReference type="PANTHER" id="PTHR22888:SF9">
    <property type="entry name" value="CYTOCHROME C OXIDASE SUBUNIT 2"/>
    <property type="match status" value="1"/>
</dbReference>
<dbReference type="InterPro" id="IPR036257">
    <property type="entry name" value="Cyt_c_oxidase_su2_TM_sf"/>
</dbReference>
<comment type="subunit">
    <text evidence="8">Homodimer.</text>
</comment>
<dbReference type="PROSITE" id="PS50857">
    <property type="entry name" value="COX2_CUA"/>
    <property type="match status" value="1"/>
</dbReference>
<dbReference type="SUPFAM" id="SSF49503">
    <property type="entry name" value="Cupredoxins"/>
    <property type="match status" value="1"/>
</dbReference>
<comment type="catalytic activity">
    <reaction evidence="25">
        <text>4 Fe(II)-[cytochrome c] + O2 + 8 H(+)(in) = 4 Fe(III)-[cytochrome c] + 2 H2O + 4 H(+)(out)</text>
        <dbReference type="Rhea" id="RHEA:11436"/>
        <dbReference type="Rhea" id="RHEA-COMP:10350"/>
        <dbReference type="Rhea" id="RHEA-COMP:14399"/>
        <dbReference type="ChEBI" id="CHEBI:15377"/>
        <dbReference type="ChEBI" id="CHEBI:15378"/>
        <dbReference type="ChEBI" id="CHEBI:15379"/>
        <dbReference type="ChEBI" id="CHEBI:29033"/>
        <dbReference type="ChEBI" id="CHEBI:29034"/>
        <dbReference type="EC" id="7.1.1.9"/>
    </reaction>
</comment>
<dbReference type="AlphaFoldDB" id="A0AA41QH54"/>
<comment type="similarity">
    <text evidence="5">In the C-terminal section; belongs to the cytochrome c oxidase subunit 2 family.</text>
</comment>
<evidence type="ECO:0000256" key="27">
    <source>
        <dbReference type="SAM" id="MobiDB-lite"/>
    </source>
</evidence>
<feature type="chain" id="PRO_5041213825" description="Nitrous-oxide reductase" evidence="29">
    <location>
        <begin position="28"/>
        <end position="313"/>
    </location>
</feature>
<keyword evidence="32" id="KW-1185">Reference proteome</keyword>
<organism evidence="31 32">
    <name type="scientific">Antribacter soli</name>
    <dbReference type="NCBI Taxonomy" id="2910976"/>
    <lineage>
        <taxon>Bacteria</taxon>
        <taxon>Bacillati</taxon>
        <taxon>Actinomycetota</taxon>
        <taxon>Actinomycetes</taxon>
        <taxon>Micrococcales</taxon>
        <taxon>Promicromonosporaceae</taxon>
        <taxon>Antribacter</taxon>
    </lineage>
</organism>
<feature type="region of interest" description="Disordered" evidence="27">
    <location>
        <begin position="281"/>
        <end position="313"/>
    </location>
</feature>
<evidence type="ECO:0000256" key="23">
    <source>
        <dbReference type="ARBA" id="ARBA00031399"/>
    </source>
</evidence>
<evidence type="ECO:0000256" key="7">
    <source>
        <dbReference type="ARBA" id="ARBA00010372"/>
    </source>
</evidence>
<comment type="cofactor">
    <cofactor evidence="1">
        <name>Ca(2+)</name>
        <dbReference type="ChEBI" id="CHEBI:29108"/>
    </cofactor>
</comment>
<evidence type="ECO:0000256" key="10">
    <source>
        <dbReference type="ARBA" id="ARBA00012949"/>
    </source>
</evidence>
<feature type="transmembrane region" description="Helical" evidence="28">
    <location>
        <begin position="56"/>
        <end position="84"/>
    </location>
</feature>
<dbReference type="SUPFAM" id="SSF81464">
    <property type="entry name" value="Cytochrome c oxidase subunit II-like, transmembrane region"/>
    <property type="match status" value="1"/>
</dbReference>
<dbReference type="Proteomes" id="UP001165405">
    <property type="component" value="Unassembled WGS sequence"/>
</dbReference>
<evidence type="ECO:0000256" key="19">
    <source>
        <dbReference type="ARBA" id="ARBA00023008"/>
    </source>
</evidence>
<dbReference type="InterPro" id="IPR008972">
    <property type="entry name" value="Cupredoxin"/>
</dbReference>
<name>A0AA41QH54_9MICO</name>
<keyword evidence="19" id="KW-0186">Copper</keyword>
<feature type="domain" description="Cytochrome oxidase subunit II copper A binding" evidence="30">
    <location>
        <begin position="137"/>
        <end position="275"/>
    </location>
</feature>
<comment type="subcellular location">
    <subcellularLocation>
        <location evidence="3">Membrane</location>
        <topology evidence="3">Multi-pass membrane protein</topology>
    </subcellularLocation>
</comment>
<keyword evidence="17" id="KW-0249">Electron transport</keyword>
<evidence type="ECO:0000256" key="24">
    <source>
        <dbReference type="ARBA" id="ARBA00032847"/>
    </source>
</evidence>
<feature type="transmembrane region" description="Helical" evidence="28">
    <location>
        <begin position="105"/>
        <end position="122"/>
    </location>
</feature>
<dbReference type="InterPro" id="IPR006311">
    <property type="entry name" value="TAT_signal"/>
</dbReference>
<dbReference type="EMBL" id="JAKGSG010000044">
    <property type="protein sequence ID" value="MCF4122556.1"/>
    <property type="molecule type" value="Genomic_DNA"/>
</dbReference>
<comment type="similarity">
    <text evidence="6">Belongs to the cytochrome c oxidase subunit 2 family.</text>
</comment>
<protein>
    <recommendedName>
        <fullName evidence="11">Nitrous-oxide reductase</fullName>
        <ecNumber evidence="9">1.7.2.4</ecNumber>
        <ecNumber evidence="10">7.1.1.9</ecNumber>
    </recommendedName>
    <alternativeName>
        <fullName evidence="23">Cytochrome aa3 subunit 2</fullName>
    </alternativeName>
    <alternativeName>
        <fullName evidence="22">N(2)OR</fullName>
    </alternativeName>
    <alternativeName>
        <fullName evidence="24">N2O reductase</fullName>
    </alternativeName>
</protein>
<dbReference type="InterPro" id="IPR014222">
    <property type="entry name" value="Cyt_c_oxidase_su2"/>
</dbReference>
<evidence type="ECO:0000256" key="2">
    <source>
        <dbReference type="ARBA" id="ARBA00003034"/>
    </source>
</evidence>
<evidence type="ECO:0000256" key="9">
    <source>
        <dbReference type="ARBA" id="ARBA00011896"/>
    </source>
</evidence>